<sequence length="190" mass="20815">MSAKEFAGQLKQTIEGLRNNGTAAIYCNNLIAYLEEVINSPSPVVTQAELEHYKAQLQVWVEAEKRNHASDLEMFRSVIQAGQNAVKSSFLLNGGASVALLAFIGKLTEEQQSKIPEFADSLTIFVAGVLAIAMASGVTYLSQWFYAESESWKQKAGFALNMASIVLGLSSYGFFIWGMCRAYSSFLAFV</sequence>
<reference evidence="2 3" key="1">
    <citation type="journal article" date="2017" name="ISME J.">
        <title>Potential for microbial H2 and metal transformations associated with novel bacteria and archaea in deep terrestrial subsurface sediments.</title>
        <authorList>
            <person name="Hernsdorf A.W."/>
            <person name="Amano Y."/>
            <person name="Miyakawa K."/>
            <person name="Ise K."/>
            <person name="Suzuki Y."/>
            <person name="Anantharaman K."/>
            <person name="Probst A."/>
            <person name="Burstein D."/>
            <person name="Thomas B.C."/>
            <person name="Banfield J.F."/>
        </authorList>
    </citation>
    <scope>NUCLEOTIDE SEQUENCE [LARGE SCALE GENOMIC DNA]</scope>
    <source>
        <strain evidence="2">HGW-Actinobacteria-3</strain>
    </source>
</reference>
<dbReference type="EMBL" id="PHEX01000067">
    <property type="protein sequence ID" value="PKQ27659.1"/>
    <property type="molecule type" value="Genomic_DNA"/>
</dbReference>
<evidence type="ECO:0000256" key="1">
    <source>
        <dbReference type="SAM" id="Phobius"/>
    </source>
</evidence>
<accession>A0A2N3G4K9</accession>
<comment type="caution">
    <text evidence="2">The sequence shown here is derived from an EMBL/GenBank/DDBJ whole genome shotgun (WGS) entry which is preliminary data.</text>
</comment>
<keyword evidence="1" id="KW-0472">Membrane</keyword>
<dbReference type="Proteomes" id="UP000233654">
    <property type="component" value="Unassembled WGS sequence"/>
</dbReference>
<protein>
    <submittedName>
        <fullName evidence="2">Uncharacterized protein</fullName>
    </submittedName>
</protein>
<evidence type="ECO:0000313" key="3">
    <source>
        <dbReference type="Proteomes" id="UP000233654"/>
    </source>
</evidence>
<feature type="transmembrane region" description="Helical" evidence="1">
    <location>
        <begin position="124"/>
        <end position="146"/>
    </location>
</feature>
<keyword evidence="1" id="KW-0812">Transmembrane</keyword>
<proteinExistence type="predicted"/>
<gene>
    <name evidence="2" type="ORF">CVT63_06825</name>
</gene>
<evidence type="ECO:0000313" key="2">
    <source>
        <dbReference type="EMBL" id="PKQ27659.1"/>
    </source>
</evidence>
<name>A0A2N3G4K9_9ACTN</name>
<organism evidence="2 3">
    <name type="scientific">Candidatus Anoxymicrobium japonicum</name>
    <dbReference type="NCBI Taxonomy" id="2013648"/>
    <lineage>
        <taxon>Bacteria</taxon>
        <taxon>Bacillati</taxon>
        <taxon>Actinomycetota</taxon>
        <taxon>Candidatus Geothermincolia</taxon>
        <taxon>Candidatus Geothermincolales</taxon>
        <taxon>Candidatus Anoxymicrobiaceae</taxon>
        <taxon>Candidatus Anoxymicrobium</taxon>
    </lineage>
</organism>
<dbReference type="AlphaFoldDB" id="A0A2N3G4K9"/>
<feature type="transmembrane region" description="Helical" evidence="1">
    <location>
        <begin position="84"/>
        <end position="104"/>
    </location>
</feature>
<keyword evidence="1" id="KW-1133">Transmembrane helix</keyword>
<feature type="transmembrane region" description="Helical" evidence="1">
    <location>
        <begin position="158"/>
        <end position="177"/>
    </location>
</feature>